<dbReference type="Proteomes" id="UP000887579">
    <property type="component" value="Unplaced"/>
</dbReference>
<organism evidence="1 2">
    <name type="scientific">Panagrolaimus sp. ES5</name>
    <dbReference type="NCBI Taxonomy" id="591445"/>
    <lineage>
        <taxon>Eukaryota</taxon>
        <taxon>Metazoa</taxon>
        <taxon>Ecdysozoa</taxon>
        <taxon>Nematoda</taxon>
        <taxon>Chromadorea</taxon>
        <taxon>Rhabditida</taxon>
        <taxon>Tylenchina</taxon>
        <taxon>Panagrolaimomorpha</taxon>
        <taxon>Panagrolaimoidea</taxon>
        <taxon>Panagrolaimidae</taxon>
        <taxon>Panagrolaimus</taxon>
    </lineage>
</organism>
<name>A0AC34GIN0_9BILA</name>
<evidence type="ECO:0000313" key="1">
    <source>
        <dbReference type="Proteomes" id="UP000887579"/>
    </source>
</evidence>
<dbReference type="WBParaSite" id="ES5_v2.g29437.t1">
    <property type="protein sequence ID" value="ES5_v2.g29437.t1"/>
    <property type="gene ID" value="ES5_v2.g29437"/>
</dbReference>
<protein>
    <submittedName>
        <fullName evidence="2">Uncharacterized protein</fullName>
    </submittedName>
</protein>
<sequence>MIHASDHSEVAANIALSSDTFFYPNYTDKTKYNLEIDLWASNRLCPATKQVQYQFEISTKKSSCLFLINKKPSEFTITSKIRGNVQWQKFDIDPLDSPHDNETMARMFINNDGSVIVNYHETDLKCLPLLFENEPSMSIKVKESDRCRFAVVLVSFFILGLGVLNS</sequence>
<reference evidence="2" key="1">
    <citation type="submission" date="2022-11" db="UniProtKB">
        <authorList>
            <consortium name="WormBaseParasite"/>
        </authorList>
    </citation>
    <scope>IDENTIFICATION</scope>
</reference>
<proteinExistence type="predicted"/>
<accession>A0AC34GIN0</accession>
<evidence type="ECO:0000313" key="2">
    <source>
        <dbReference type="WBParaSite" id="ES5_v2.g29437.t1"/>
    </source>
</evidence>